<dbReference type="eggNOG" id="COG0595">
    <property type="taxonomic scope" value="Bacteria"/>
</dbReference>
<dbReference type="HOGENOM" id="CLU_031965_0_0_7"/>
<accession>A8ZS52</accession>
<dbReference type="InterPro" id="IPR001279">
    <property type="entry name" value="Metallo-B-lactamas"/>
</dbReference>
<keyword evidence="1" id="KW-0540">Nuclease</keyword>
<proteinExistence type="predicted"/>
<keyword evidence="2" id="KW-0694">RNA-binding</keyword>
<evidence type="ECO:0000256" key="1">
    <source>
        <dbReference type="ARBA" id="ARBA00022839"/>
    </source>
</evidence>
<name>A8ZS52_DESOH</name>
<dbReference type="Gene3D" id="3.60.15.10">
    <property type="entry name" value="Ribonuclease Z/Hydroxyacylglutathione hydrolase-like"/>
    <property type="match status" value="1"/>
</dbReference>
<dbReference type="OrthoDB" id="9803916at2"/>
<feature type="domain" description="Metallo-beta-lactamase" evidence="3">
    <location>
        <begin position="13"/>
        <end position="215"/>
    </location>
</feature>
<dbReference type="Gene3D" id="3.40.50.10710">
    <property type="entry name" value="Metallo-hydrolase/oxidoreductase"/>
    <property type="match status" value="1"/>
</dbReference>
<protein>
    <submittedName>
        <fullName evidence="4">Beta-lactamase domain protein</fullName>
    </submittedName>
</protein>
<dbReference type="SUPFAM" id="SSF56281">
    <property type="entry name" value="Metallo-hydrolase/oxidoreductase"/>
    <property type="match status" value="1"/>
</dbReference>
<keyword evidence="1" id="KW-0378">Hydrolase</keyword>
<dbReference type="InterPro" id="IPR042173">
    <property type="entry name" value="RNase_J_2"/>
</dbReference>
<sequence>MQIIPHKGTHMIGGTCVELRAEGQGLLLDMGMPLVNPNGTEFDENTVKRPIEKLMADDILPRVPGLYDKSECNLAGIVLTHAHRDHFGLSQFVKPDIPIFAGQTTADLIGAIRLFFPDQLDPARLTIIKAHWQPVTVGPFTIKSHPVDHSAPGAMAVEVEAAGKKVFFTGDLRAHGYKYRTFENLLKNPPKNVDAMLMEGSSLGRGPTEYAYPDESSVKEALINEIKDDPNLVLLFCSSQNVDRVVSACRAAQATGRELVMDYYTAYILYLLKNTSRNIPQFFWDEVRLLSWPWHVHALEENGHKGFVITLNNKGGTVKPEEIFNNPDKFLVLAKPNRTLPTLTKGLGADQITCMWSMWSGYLKDPEKNFAAFLRTKNIPDGQIKHIHTSGHATIKDLGRLVKAVNPGLLIPIHTFHPDDYDQFIDPARVKVLNDGDVWEI</sequence>
<dbReference type="PANTHER" id="PTHR43694:SF1">
    <property type="entry name" value="RIBONUCLEASE J"/>
    <property type="match status" value="1"/>
</dbReference>
<keyword evidence="1" id="KW-0269">Exonuclease</keyword>
<dbReference type="GO" id="GO:0004527">
    <property type="term" value="F:exonuclease activity"/>
    <property type="evidence" value="ECO:0007669"/>
    <property type="project" value="UniProtKB-KW"/>
</dbReference>
<dbReference type="Proteomes" id="UP000008561">
    <property type="component" value="Chromosome"/>
</dbReference>
<dbReference type="Pfam" id="PF12706">
    <property type="entry name" value="Lactamase_B_2"/>
    <property type="match status" value="1"/>
</dbReference>
<evidence type="ECO:0000313" key="5">
    <source>
        <dbReference type="Proteomes" id="UP000008561"/>
    </source>
</evidence>
<dbReference type="RefSeq" id="WP_012173689.1">
    <property type="nucleotide sequence ID" value="NC_009943.1"/>
</dbReference>
<dbReference type="SMART" id="SM00849">
    <property type="entry name" value="Lactamase_B"/>
    <property type="match status" value="1"/>
</dbReference>
<dbReference type="AlphaFoldDB" id="A8ZS52"/>
<organism evidence="4 5">
    <name type="scientific">Desulfosudis oleivorans (strain DSM 6200 / JCM 39069 / Hxd3)</name>
    <name type="common">Desulfococcus oleovorans</name>
    <dbReference type="NCBI Taxonomy" id="96561"/>
    <lineage>
        <taxon>Bacteria</taxon>
        <taxon>Pseudomonadati</taxon>
        <taxon>Thermodesulfobacteriota</taxon>
        <taxon>Desulfobacteria</taxon>
        <taxon>Desulfobacterales</taxon>
        <taxon>Desulfosudaceae</taxon>
        <taxon>Desulfosudis</taxon>
    </lineage>
</organism>
<evidence type="ECO:0000313" key="4">
    <source>
        <dbReference type="EMBL" id="ABW66070.1"/>
    </source>
</evidence>
<keyword evidence="5" id="KW-1185">Reference proteome</keyword>
<dbReference type="InterPro" id="IPR036866">
    <property type="entry name" value="RibonucZ/Hydroxyglut_hydro"/>
</dbReference>
<reference evidence="4 5" key="1">
    <citation type="submission" date="2007-10" db="EMBL/GenBank/DDBJ databases">
        <title>Complete sequence of Desulfococcus oleovorans Hxd3.</title>
        <authorList>
            <consortium name="US DOE Joint Genome Institute"/>
            <person name="Copeland A."/>
            <person name="Lucas S."/>
            <person name="Lapidus A."/>
            <person name="Barry K."/>
            <person name="Glavina del Rio T."/>
            <person name="Dalin E."/>
            <person name="Tice H."/>
            <person name="Pitluck S."/>
            <person name="Kiss H."/>
            <person name="Brettin T."/>
            <person name="Bruce D."/>
            <person name="Detter J.C."/>
            <person name="Han C."/>
            <person name="Schmutz J."/>
            <person name="Larimer F."/>
            <person name="Land M."/>
            <person name="Hauser L."/>
            <person name="Kyrpides N."/>
            <person name="Kim E."/>
            <person name="Wawrik B."/>
            <person name="Richardson P."/>
        </authorList>
    </citation>
    <scope>NUCLEOTIDE SEQUENCE [LARGE SCALE GENOMIC DNA]</scope>
    <source>
        <strain evidence="5">DSM 6200 / JCM 39069 / Hxd3</strain>
    </source>
</reference>
<dbReference type="KEGG" id="dol:Dole_0260"/>
<gene>
    <name evidence="4" type="ordered locus">Dole_0260</name>
</gene>
<dbReference type="PANTHER" id="PTHR43694">
    <property type="entry name" value="RIBONUCLEASE J"/>
    <property type="match status" value="1"/>
</dbReference>
<evidence type="ECO:0000256" key="2">
    <source>
        <dbReference type="ARBA" id="ARBA00022884"/>
    </source>
</evidence>
<dbReference type="EMBL" id="CP000859">
    <property type="protein sequence ID" value="ABW66070.1"/>
    <property type="molecule type" value="Genomic_DNA"/>
</dbReference>
<dbReference type="GO" id="GO:0003723">
    <property type="term" value="F:RNA binding"/>
    <property type="evidence" value="ECO:0007669"/>
    <property type="project" value="UniProtKB-KW"/>
</dbReference>
<dbReference type="CDD" id="cd07732">
    <property type="entry name" value="metallo-hydrolase-like_MBL-fold"/>
    <property type="match status" value="1"/>
</dbReference>
<evidence type="ECO:0000259" key="3">
    <source>
        <dbReference type="SMART" id="SM00849"/>
    </source>
</evidence>
<dbReference type="STRING" id="96561.Dole_0260"/>